<keyword evidence="9" id="KW-1185">Reference proteome</keyword>
<proteinExistence type="predicted"/>
<comment type="caution">
    <text evidence="8">The sequence shown here is derived from an EMBL/GenBank/DDBJ whole genome shotgun (WGS) entry which is preliminary data.</text>
</comment>
<keyword evidence="3" id="KW-0238">DNA-binding</keyword>
<dbReference type="EMBL" id="CABFNS010000737">
    <property type="protein sequence ID" value="VUC25571.1"/>
    <property type="molecule type" value="Genomic_DNA"/>
</dbReference>
<feature type="region of interest" description="Disordered" evidence="6">
    <location>
        <begin position="673"/>
        <end position="698"/>
    </location>
</feature>
<evidence type="ECO:0000256" key="5">
    <source>
        <dbReference type="ARBA" id="ARBA00023242"/>
    </source>
</evidence>
<accession>A0ABY6U3N2</accession>
<evidence type="ECO:0000313" key="9">
    <source>
        <dbReference type="Proteomes" id="UP000766486"/>
    </source>
</evidence>
<dbReference type="InterPro" id="IPR036047">
    <property type="entry name" value="F-box-like_dom_sf"/>
</dbReference>
<comment type="subcellular location">
    <subcellularLocation>
        <location evidence="1">Nucleus</location>
    </subcellularLocation>
</comment>
<dbReference type="Proteomes" id="UP000766486">
    <property type="component" value="Unassembled WGS sequence"/>
</dbReference>
<sequence>MAARAASQPTSTPSSIDGIDKVARLEQRVNLLENQLRAEIQELRLSLMESTNGSGSNTSDGPVTVLGQDNSPHSQQEIARPVIQSSQCETPIYSRDIVSIGIVTEEEWNGLYDFFRLSCTSVIAVMDDQIFAAPGLVRSHLLMSVVICVIAARAVKPDKYQTYLAQADEMIKDTFQGPTVNIMVVKAIMLLAAWTGRTRLWGYVTSLATELGLNLAAIELGNEKAQASADLVDRARTWFSLCCFDLVMNVNRPFVINRMRDYLQLATKLLASPFCLPVDYRICAYVKGFTIAADVKGAFHLADSKSVLLTPDREAFMETSNEQVEKWFYHINNNLNPLYQTFSDKQDRNRFLIPYCFILMYINGFVLHGLEATGDFSNGKYLAFVQKAFDSALLLIRTQWESDQFREGLRYTMDYNGYTTYYAINFILNAMTIAHMHLKHGNVFEMLQRAAQMYEQAGAVEAANEVRRERERIADLTQTAITPQAVASVGAIEAENPVLYDISSFLDEATWDEEFPTLNPGLWKPAEACGEEHPLPSVLQLLPVELQHKIIQQLDPVGLVSLSQSCRYFRRLINPGKKELVERLLQLECSERYGGMIPLCYIPKEGSFKPIWDLSVWEAHRWACTSCLRLLPHTDFDNHSILGRAYRKPPFRSAAANLTTSWLPSLRGKVWGRSAGSPNQVEEREDEAQVSNQGNKSSESRVCGYRRWRRKCNECRFRAGELGPKRSVDRSEILIYRGGTQNVPIQKSRWLYFESCLDRWFPEILNVLSPFLDQLPSPPVQQGPIKLDVTASRWTTYMIRCPCCTTWQEMRNFRFGSGKKKWFPYHHGDGVVASLAHNGDNTLRNPDHGWTVPVRTQLDDLLCNRCFMNEHGAEALAEALLEWLRIPLLKHRYQLEQRLRTPISELKRHTRHNSNLDTMVTRQESELLLPSFNIELAQRHHDQFREFCDTKIIRRGNAFAGRRLARIRVMAEDRIYHSRFWADLERNRRIRTWNELFDFFRSNWNFALGCEEELKKRPHLLVQWALSRDDV</sequence>
<evidence type="ECO:0000256" key="6">
    <source>
        <dbReference type="SAM" id="MobiDB-lite"/>
    </source>
</evidence>
<dbReference type="CDD" id="cd12148">
    <property type="entry name" value="fungal_TF_MHR"/>
    <property type="match status" value="1"/>
</dbReference>
<evidence type="ECO:0000256" key="4">
    <source>
        <dbReference type="ARBA" id="ARBA00023163"/>
    </source>
</evidence>
<dbReference type="SUPFAM" id="SSF81383">
    <property type="entry name" value="F-box domain"/>
    <property type="match status" value="1"/>
</dbReference>
<feature type="domain" description="F-box" evidence="7">
    <location>
        <begin position="536"/>
        <end position="584"/>
    </location>
</feature>
<evidence type="ECO:0000256" key="2">
    <source>
        <dbReference type="ARBA" id="ARBA00023015"/>
    </source>
</evidence>
<dbReference type="InterPro" id="IPR051089">
    <property type="entry name" value="prtT"/>
</dbReference>
<keyword evidence="4" id="KW-0804">Transcription</keyword>
<reference evidence="8 9" key="1">
    <citation type="submission" date="2019-06" db="EMBL/GenBank/DDBJ databases">
        <authorList>
            <person name="Broberg M."/>
        </authorList>
    </citation>
    <scope>NUCLEOTIDE SEQUENCE [LARGE SCALE GENOMIC DNA]</scope>
</reference>
<dbReference type="Gene3D" id="1.20.1280.50">
    <property type="match status" value="1"/>
</dbReference>
<gene>
    <name evidence="8" type="ORF">CLO192961_LOCUS172191</name>
</gene>
<dbReference type="CDD" id="cd09917">
    <property type="entry name" value="F-box_SF"/>
    <property type="match status" value="1"/>
</dbReference>
<dbReference type="PANTHER" id="PTHR31845:SF17">
    <property type="entry name" value="ZN(II)2CYS6 TRANSCRIPTION FACTOR (EUROFUNG)"/>
    <property type="match status" value="1"/>
</dbReference>
<evidence type="ECO:0000259" key="7">
    <source>
        <dbReference type="PROSITE" id="PS50181"/>
    </source>
</evidence>
<evidence type="ECO:0000256" key="3">
    <source>
        <dbReference type="ARBA" id="ARBA00023125"/>
    </source>
</evidence>
<protein>
    <recommendedName>
        <fullName evidence="7">F-box domain-containing protein</fullName>
    </recommendedName>
</protein>
<dbReference type="InterPro" id="IPR001810">
    <property type="entry name" value="F-box_dom"/>
</dbReference>
<keyword evidence="5" id="KW-0539">Nucleus</keyword>
<evidence type="ECO:0000313" key="8">
    <source>
        <dbReference type="EMBL" id="VUC25571.1"/>
    </source>
</evidence>
<dbReference type="PANTHER" id="PTHR31845">
    <property type="entry name" value="FINGER DOMAIN PROTEIN, PUTATIVE-RELATED"/>
    <property type="match status" value="1"/>
</dbReference>
<organism evidence="8 9">
    <name type="scientific">Bionectria ochroleuca</name>
    <name type="common">Gliocladium roseum</name>
    <dbReference type="NCBI Taxonomy" id="29856"/>
    <lineage>
        <taxon>Eukaryota</taxon>
        <taxon>Fungi</taxon>
        <taxon>Dikarya</taxon>
        <taxon>Ascomycota</taxon>
        <taxon>Pezizomycotina</taxon>
        <taxon>Sordariomycetes</taxon>
        <taxon>Hypocreomycetidae</taxon>
        <taxon>Hypocreales</taxon>
        <taxon>Bionectriaceae</taxon>
        <taxon>Clonostachys</taxon>
    </lineage>
</organism>
<name>A0ABY6U3N2_BIOOC</name>
<keyword evidence="2" id="KW-0805">Transcription regulation</keyword>
<evidence type="ECO:0000256" key="1">
    <source>
        <dbReference type="ARBA" id="ARBA00004123"/>
    </source>
</evidence>
<dbReference type="Pfam" id="PF12937">
    <property type="entry name" value="F-box-like"/>
    <property type="match status" value="1"/>
</dbReference>
<dbReference type="PROSITE" id="PS50181">
    <property type="entry name" value="FBOX"/>
    <property type="match status" value="1"/>
</dbReference>